<evidence type="ECO:0000259" key="5">
    <source>
        <dbReference type="Pfam" id="PF10040"/>
    </source>
</evidence>
<sequence length="385" mass="43562">MSPQNTTPWTANTELIGITLTLKPLTDITLQPNYTTGLHAWFLHQVRDSNPALSKHLHDEQTEKAFTISPLNGKLEPQNQNLIAKANHEYTWTITALSKPLCNWLKTWCARPPATLDLYSGKLAIAQIAITIPATNYNALWSASPLPTANFSLIFLTPTSFRQQQHHLPLPIPKNIFHSYLRRWNNFAPEAFPLDEFLEWIEKIVYVTDYQLSCTKVAVAKQGYVTGFIGKVEFGIDRQSRHNADFERLLQALVQLAPYCSTGHKTTFGLGQTRLISENEVRNRKNEEPIIPTTPIQEHLIKRIAELTALFLQTKKRQGGDRAQNTATLWATILARYELGESLKAIAIDLDMPYETVRKYAQTARKFARPSPLAPLPKGARGTRN</sequence>
<reference evidence="7" key="2">
    <citation type="submission" date="2020-08" db="EMBL/GenBank/DDBJ databases">
        <authorList>
            <person name="Chen M."/>
            <person name="Teng W."/>
            <person name="Zhao L."/>
            <person name="Hu C."/>
            <person name="Zhou Y."/>
            <person name="Han B."/>
            <person name="Song L."/>
            <person name="Shu W."/>
        </authorList>
    </citation>
    <scope>NUCLEOTIDE SEQUENCE</scope>
    <source>
        <strain evidence="7">FACHB-1277</strain>
    </source>
</reference>
<dbReference type="EMBL" id="JACJPY010000025">
    <property type="protein sequence ID" value="MBD2150417.1"/>
    <property type="molecule type" value="Genomic_DNA"/>
</dbReference>
<evidence type="ECO:0000313" key="7">
    <source>
        <dbReference type="EMBL" id="MBD2150417.1"/>
    </source>
</evidence>
<organism evidence="7 8">
    <name type="scientific">Pseudanabaena cinerea FACHB-1277</name>
    <dbReference type="NCBI Taxonomy" id="2949581"/>
    <lineage>
        <taxon>Bacteria</taxon>
        <taxon>Bacillati</taxon>
        <taxon>Cyanobacteriota</taxon>
        <taxon>Cyanophyceae</taxon>
        <taxon>Pseudanabaenales</taxon>
        <taxon>Pseudanabaenaceae</taxon>
        <taxon>Pseudanabaena</taxon>
        <taxon>Pseudanabaena cinerea</taxon>
    </lineage>
</organism>
<dbReference type="Gene3D" id="3.30.70.1890">
    <property type="match status" value="1"/>
</dbReference>
<dbReference type="AlphaFoldDB" id="A0A926UUW9"/>
<feature type="domain" description="CRISPR-associated protein Cas6-like N-terminal" evidence="6">
    <location>
        <begin position="20"/>
        <end position="83"/>
    </location>
</feature>
<keyword evidence="4" id="KW-0051">Antiviral defense</keyword>
<feature type="domain" description="CRISPR-associated protein Cas6 C-terminal" evidence="5">
    <location>
        <begin position="154"/>
        <end position="273"/>
    </location>
</feature>
<evidence type="ECO:0000256" key="1">
    <source>
        <dbReference type="ARBA" id="ARBA00022722"/>
    </source>
</evidence>
<dbReference type="InterPro" id="IPR010156">
    <property type="entry name" value="CRISPR-assoc_prot_Cas6"/>
</dbReference>
<dbReference type="Pfam" id="PF19308">
    <property type="entry name" value="CRISPR_Cas6_N"/>
    <property type="match status" value="1"/>
</dbReference>
<accession>A0A926UUW9</accession>
<gene>
    <name evidence="7" type="primary">cas6</name>
    <name evidence="7" type="ORF">H6F44_09840</name>
</gene>
<dbReference type="RefSeq" id="WP_190350783.1">
    <property type="nucleotide sequence ID" value="NZ_JACJPY010000025.1"/>
</dbReference>
<dbReference type="GO" id="GO:0016788">
    <property type="term" value="F:hydrolase activity, acting on ester bonds"/>
    <property type="evidence" value="ECO:0007669"/>
    <property type="project" value="InterPro"/>
</dbReference>
<dbReference type="NCBIfam" id="TIGR01877">
    <property type="entry name" value="cas_cas6"/>
    <property type="match status" value="1"/>
</dbReference>
<protein>
    <submittedName>
        <fullName evidence="7">CRISPR-associated endoribonuclease Cas6</fullName>
    </submittedName>
</protein>
<reference evidence="7" key="1">
    <citation type="journal article" date="2015" name="ISME J.">
        <title>Draft Genome Sequence of Streptomyces incarnatus NRRL8089, which Produces the Nucleoside Antibiotic Sinefungin.</title>
        <authorList>
            <person name="Oshima K."/>
            <person name="Hattori M."/>
            <person name="Shimizu H."/>
            <person name="Fukuda K."/>
            <person name="Nemoto M."/>
            <person name="Inagaki K."/>
            <person name="Tamura T."/>
        </authorList>
    </citation>
    <scope>NUCLEOTIDE SEQUENCE</scope>
    <source>
        <strain evidence="7">FACHB-1277</strain>
    </source>
</reference>
<keyword evidence="8" id="KW-1185">Reference proteome</keyword>
<dbReference type="Gene3D" id="3.30.70.1900">
    <property type="match status" value="1"/>
</dbReference>
<dbReference type="InterPro" id="IPR019267">
    <property type="entry name" value="CRISPR-assoc_Cas6_C"/>
</dbReference>
<evidence type="ECO:0000256" key="2">
    <source>
        <dbReference type="ARBA" id="ARBA00022759"/>
    </source>
</evidence>
<dbReference type="InterPro" id="IPR045648">
    <property type="entry name" value="CRISPR-assoc_Cas6-like_N"/>
</dbReference>
<name>A0A926UUW9_9CYAN</name>
<dbReference type="Pfam" id="PF10040">
    <property type="entry name" value="CRISPR_Cas6"/>
    <property type="match status" value="1"/>
</dbReference>
<keyword evidence="3" id="KW-0378">Hydrolase</keyword>
<evidence type="ECO:0000256" key="3">
    <source>
        <dbReference type="ARBA" id="ARBA00022801"/>
    </source>
</evidence>
<dbReference type="GO" id="GO:0004519">
    <property type="term" value="F:endonuclease activity"/>
    <property type="evidence" value="ECO:0007669"/>
    <property type="project" value="UniProtKB-KW"/>
</dbReference>
<evidence type="ECO:0000256" key="4">
    <source>
        <dbReference type="ARBA" id="ARBA00023118"/>
    </source>
</evidence>
<proteinExistence type="predicted"/>
<dbReference type="Proteomes" id="UP000631421">
    <property type="component" value="Unassembled WGS sequence"/>
</dbReference>
<evidence type="ECO:0000259" key="6">
    <source>
        <dbReference type="Pfam" id="PF19308"/>
    </source>
</evidence>
<dbReference type="GO" id="GO:0051607">
    <property type="term" value="P:defense response to virus"/>
    <property type="evidence" value="ECO:0007669"/>
    <property type="project" value="UniProtKB-KW"/>
</dbReference>
<dbReference type="InterPro" id="IPR045747">
    <property type="entry name" value="CRISPR-assoc_prot_Cas6_N_sf"/>
</dbReference>
<evidence type="ECO:0000313" key="8">
    <source>
        <dbReference type="Proteomes" id="UP000631421"/>
    </source>
</evidence>
<keyword evidence="2" id="KW-0255">Endonuclease</keyword>
<comment type="caution">
    <text evidence="7">The sequence shown here is derived from an EMBL/GenBank/DDBJ whole genome shotgun (WGS) entry which is preliminary data.</text>
</comment>
<keyword evidence="1" id="KW-0540">Nuclease</keyword>
<dbReference type="CDD" id="cd21141">
    <property type="entry name" value="Cas6_III-like"/>
    <property type="match status" value="1"/>
</dbReference>